<reference evidence="1" key="1">
    <citation type="submission" date="2022-06" db="EMBL/GenBank/DDBJ databases">
        <title>Draft Genome Sequences of Three Actinomyces oris Strains, Isolated from Healthy Human Feces.</title>
        <authorList>
            <person name="Ye Y."/>
            <person name="Liu C."/>
            <person name="Zhao J."/>
            <person name="Xu J."/>
            <person name="Huang H."/>
            <person name="Wang B."/>
            <person name="Wei J."/>
            <person name="Jing X."/>
        </authorList>
    </citation>
    <scope>NUCLEOTIDE SEQUENCE</scope>
    <source>
        <strain evidence="1">CNGBCC1803727</strain>
    </source>
</reference>
<gene>
    <name evidence="1" type="ORF">RF687_03520</name>
</gene>
<dbReference type="RefSeq" id="WP_308679344.1">
    <property type="nucleotide sequence ID" value="NZ_JAMZMF010000004.1"/>
</dbReference>
<proteinExistence type="predicted"/>
<evidence type="ECO:0000313" key="1">
    <source>
        <dbReference type="EMBL" id="MDR0177019.1"/>
    </source>
</evidence>
<accession>A0AAW8L647</accession>
<organism evidence="1 2">
    <name type="scientific">Actinomyces oris</name>
    <dbReference type="NCBI Taxonomy" id="544580"/>
    <lineage>
        <taxon>Bacteria</taxon>
        <taxon>Bacillati</taxon>
        <taxon>Actinomycetota</taxon>
        <taxon>Actinomycetes</taxon>
        <taxon>Actinomycetales</taxon>
        <taxon>Actinomycetaceae</taxon>
        <taxon>Actinomyces</taxon>
    </lineage>
</organism>
<dbReference type="EMBL" id="JAMZMF010000004">
    <property type="protein sequence ID" value="MDR0177019.1"/>
    <property type="molecule type" value="Genomic_DNA"/>
</dbReference>
<protein>
    <submittedName>
        <fullName evidence="1">Uncharacterized protein</fullName>
    </submittedName>
</protein>
<sequence>MVVMGGGADGGEWCTGVVSAGAGTTSCGSSLFREWSRSSEATAARGRQRRRPELLLGDEAADAACAEIAEHGTISWDGVKTNLGIEGAVGLREVTSLVCGDP</sequence>
<evidence type="ECO:0000313" key="2">
    <source>
        <dbReference type="Proteomes" id="UP001230065"/>
    </source>
</evidence>
<name>A0AAW8L647_9ACTO</name>
<comment type="caution">
    <text evidence="1">The sequence shown here is derived from an EMBL/GenBank/DDBJ whole genome shotgun (WGS) entry which is preliminary data.</text>
</comment>
<dbReference type="AlphaFoldDB" id="A0AAW8L647"/>
<dbReference type="Proteomes" id="UP001230065">
    <property type="component" value="Unassembled WGS sequence"/>
</dbReference>